<feature type="transmembrane region" description="Helical" evidence="5">
    <location>
        <begin position="219"/>
        <end position="241"/>
    </location>
</feature>
<protein>
    <submittedName>
        <fullName evidence="8">Putative glycosyl hydrolase</fullName>
    </submittedName>
</protein>
<organism evidence="8 9">
    <name type="scientific">Fusarium culmorum</name>
    <dbReference type="NCBI Taxonomy" id="5516"/>
    <lineage>
        <taxon>Eukaryota</taxon>
        <taxon>Fungi</taxon>
        <taxon>Dikarya</taxon>
        <taxon>Ascomycota</taxon>
        <taxon>Pezizomycotina</taxon>
        <taxon>Sordariomycetes</taxon>
        <taxon>Hypocreomycetidae</taxon>
        <taxon>Hypocreales</taxon>
        <taxon>Nectriaceae</taxon>
        <taxon>Fusarium</taxon>
    </lineage>
</organism>
<dbReference type="EMBL" id="PVEM01000002">
    <property type="protein sequence ID" value="PTD11101.1"/>
    <property type="molecule type" value="Genomic_DNA"/>
</dbReference>
<dbReference type="InterPro" id="IPR017853">
    <property type="entry name" value="GH"/>
</dbReference>
<evidence type="ECO:0000259" key="7">
    <source>
        <dbReference type="Pfam" id="PF18564"/>
    </source>
</evidence>
<evidence type="ECO:0000313" key="9">
    <source>
        <dbReference type="Proteomes" id="UP000241587"/>
    </source>
</evidence>
<feature type="compositionally biased region" description="Pro residues" evidence="4">
    <location>
        <begin position="85"/>
        <end position="102"/>
    </location>
</feature>
<evidence type="ECO:0000256" key="2">
    <source>
        <dbReference type="ARBA" id="ARBA00022801"/>
    </source>
</evidence>
<feature type="domain" description="Glycoside hydrolase family 5 C-terminal" evidence="7">
    <location>
        <begin position="1264"/>
        <end position="1352"/>
    </location>
</feature>
<evidence type="ECO:0000256" key="5">
    <source>
        <dbReference type="SAM" id="Phobius"/>
    </source>
</evidence>
<dbReference type="OrthoDB" id="9971853at2759"/>
<keyword evidence="5" id="KW-1133">Transmembrane helix</keyword>
<feature type="transmembrane region" description="Helical" evidence="5">
    <location>
        <begin position="1401"/>
        <end position="1421"/>
    </location>
</feature>
<dbReference type="GO" id="GO:0000272">
    <property type="term" value="P:polysaccharide catabolic process"/>
    <property type="evidence" value="ECO:0007669"/>
    <property type="project" value="InterPro"/>
</dbReference>
<gene>
    <name evidence="8" type="ORF">FCULG_00011572</name>
</gene>
<proteinExistence type="inferred from homology"/>
<dbReference type="Gene3D" id="3.20.20.80">
    <property type="entry name" value="Glycosidases"/>
    <property type="match status" value="2"/>
</dbReference>
<dbReference type="Proteomes" id="UP000241587">
    <property type="component" value="Unassembled WGS sequence"/>
</dbReference>
<feature type="transmembrane region" description="Helical" evidence="5">
    <location>
        <begin position="120"/>
        <end position="139"/>
    </location>
</feature>
<dbReference type="Pfam" id="PF00150">
    <property type="entry name" value="Cellulase"/>
    <property type="match status" value="1"/>
</dbReference>
<keyword evidence="5" id="KW-0472">Membrane</keyword>
<comment type="caution">
    <text evidence="8">The sequence shown here is derived from an EMBL/GenBank/DDBJ whole genome shotgun (WGS) entry which is preliminary data.</text>
</comment>
<dbReference type="InterPro" id="IPR013780">
    <property type="entry name" value="Glyco_hydro_b"/>
</dbReference>
<dbReference type="PANTHER" id="PTHR31308">
    <property type="match status" value="1"/>
</dbReference>
<evidence type="ECO:0000313" key="8">
    <source>
        <dbReference type="EMBL" id="PTD11101.1"/>
    </source>
</evidence>
<name>A0A2T4H5K8_FUSCU</name>
<reference evidence="8 9" key="1">
    <citation type="submission" date="2018-02" db="EMBL/GenBank/DDBJ databases">
        <title>Fusarium culmorum secondary metabolites in fungal-bacterial-plant interactions.</title>
        <authorList>
            <person name="Schmidt R."/>
        </authorList>
    </citation>
    <scope>NUCLEOTIDE SEQUENCE [LARGE SCALE GENOMIC DNA]</scope>
    <source>
        <strain evidence="8 9">PV</strain>
    </source>
</reference>
<dbReference type="Pfam" id="PF18564">
    <property type="entry name" value="Glyco_hydro_5_C"/>
    <property type="match status" value="1"/>
</dbReference>
<dbReference type="SUPFAM" id="SSF51445">
    <property type="entry name" value="(Trans)glycosidases"/>
    <property type="match status" value="2"/>
</dbReference>
<keyword evidence="3" id="KW-0326">Glycosidase</keyword>
<accession>A0A2T4H5K8</accession>
<feature type="transmembrane region" description="Helical" evidence="5">
    <location>
        <begin position="159"/>
        <end position="177"/>
    </location>
</feature>
<keyword evidence="2 8" id="KW-0378">Hydrolase</keyword>
<keyword evidence="5" id="KW-0812">Transmembrane</keyword>
<dbReference type="GO" id="GO:0050295">
    <property type="term" value="F:steryl-beta-glucosidase activity"/>
    <property type="evidence" value="ECO:0007669"/>
    <property type="project" value="TreeGrafter"/>
</dbReference>
<dbReference type="Gene3D" id="2.60.40.1180">
    <property type="entry name" value="Golgi alpha-mannosidase II"/>
    <property type="match status" value="1"/>
</dbReference>
<evidence type="ECO:0000259" key="6">
    <source>
        <dbReference type="Pfam" id="PF00150"/>
    </source>
</evidence>
<evidence type="ECO:0000256" key="1">
    <source>
        <dbReference type="ARBA" id="ARBA00005641"/>
    </source>
</evidence>
<dbReference type="PANTHER" id="PTHR31308:SF5">
    <property type="entry name" value="ERGOSTERYL-BETA-GLUCOSIDASE"/>
    <property type="match status" value="1"/>
</dbReference>
<dbReference type="InterPro" id="IPR052066">
    <property type="entry name" value="Glycosphingolipid_Hydrolases"/>
</dbReference>
<feature type="compositionally biased region" description="Basic and acidic residues" evidence="4">
    <location>
        <begin position="1"/>
        <end position="11"/>
    </location>
</feature>
<feature type="region of interest" description="Disordered" evidence="4">
    <location>
        <begin position="1"/>
        <end position="102"/>
    </location>
</feature>
<comment type="similarity">
    <text evidence="1">Belongs to the glycosyl hydrolase 5 (cellulase A) family.</text>
</comment>
<evidence type="ECO:0000256" key="4">
    <source>
        <dbReference type="SAM" id="MobiDB-lite"/>
    </source>
</evidence>
<keyword evidence="9" id="KW-1185">Reference proteome</keyword>
<evidence type="ECO:0000256" key="3">
    <source>
        <dbReference type="ARBA" id="ARBA00023295"/>
    </source>
</evidence>
<sequence>MELRDYSRRDPTSPPEDWEPTSPSIRAAQPFLPRQNTTDTAYYGASTPLGIWGPTEPHAPGSGRPQAYREDSQASLLMGGGGPRDLPPNMPPAGHGPPPPTPPHNNGFWDWWHHNWKPSWSMYILVLSGIAFAIGHHFYYDALHNKVANDQQGKLRYGALLAFLSKACFLNAVVLAFRQRVLMMIRRKMLTLATLDSLFAASEDLTALLNWEAWVNAKFAMALTIFIWTSPLIVIFTSYTLTVKPQKKQEITQCANIRTLNFEHEREVYWRTPAKVDNYFETSASLWNTTAAGESINKTDPNEFDYYTGGSQQFESIALKTAYAQQTIMRPKAPKEICGAGWNCSYTIKFTGPGYKCTTLAEGVNAEVKKLGNAKCPFDTNDIAPMGNYTYYAMLDRGDYENPQIKEAEIGGRPKQKPPYPKHLGVFRTEPILWFGYADVEDRDKPQPPEPRKGDWYKAYTPIIFGCEHYQTKYKVQLNYTGGVQSHNVTSRKFVKKLIDTTLITDKKDPDKRLKDRTVAEPEENYVYPQNISDYRLTAAYHAVGYQLRAILNGVAAMEENAIMRSLSFSAILAASRASSLDKLRWEQEAELKSRKIGFGIVADPTGERTYSFGVEGDVTSITPIMSAHAAVDLSDAALGGPIRIKDDHFIDAYGRVIFLRGLNLSGASKLPTEPNGLSHLDHGFYESHRTVTFVGRPFPLEDAPLHFRRLQAWGTPFVRLLVTWESLGHAGPDPEDLDLEYIAYLRQLIEMMPQYGIKCFICAHQDVWSRYSGGSGAPGWTFEVVGLDIEAFTDTGAAYVHSQDEKKRASEPVNPREPGGPFLWPSGYQKLAASTMATIFWAGDALAPNLKCYRKPGDTEQVSVQTLLQDACVEAFGRLADEVGHLEACLGFEPMNEPHRGLVNLHHFHSWNYDTDLHIGHCPSLAQSLALGSGYAQDVNYWVKSWPWPSRASHKSRIDPKGRSAWLSLDSKPTGNGLGLGKCVWHAHGVWEWDDKKKTARIRDDDYFEVDHRPGREGKPIEWYNDCYAPFLQKFSERMSRKTARTMSFIEAIPNEFLPPWPTEDVDNKKWSQQTYAEKTVIVSPRPTNLVYAPHFYDLNVLFNKCHSWMSVNVQGLSRGMIPLNALYFGAKGLKKNYTRQLGEIVKYGKKSLGEIPMVIGEIGISYDINKAHAYRTGCYDKQRDLMNGLITAMENNKLNYTLWNYNPANRVEYGDGWNKEDFSVINGDDIIENGPIKPDYRNYMHEKDELYKGGRILDVIIRPYAVKTAGIPQTSNWNHKTLRFEYTWTSVATKESTDEKAHLTEIFIPSYHYDSHEVRVHGTNVEWTYDKPRQTLYVRSPSHGKHSVTVSIENEAQRVLDRAVRRRQLYPPGFPLNLVSAATEDALDDIDWSVAMACWPAVAAILVAIIARFLFVLFMG</sequence>
<dbReference type="GO" id="GO:1904462">
    <property type="term" value="P:ergosteryl 3-beta-D-glucoside catabolic process"/>
    <property type="evidence" value="ECO:0007669"/>
    <property type="project" value="TreeGrafter"/>
</dbReference>
<feature type="domain" description="Glycoside hydrolase family 5" evidence="6">
    <location>
        <begin position="1067"/>
        <end position="1210"/>
    </location>
</feature>
<dbReference type="InterPro" id="IPR041036">
    <property type="entry name" value="GH5_C"/>
</dbReference>
<dbReference type="InterPro" id="IPR001547">
    <property type="entry name" value="Glyco_hydro_5"/>
</dbReference>